<dbReference type="Proteomes" id="UP000283128">
    <property type="component" value="Unassembled WGS sequence"/>
</dbReference>
<comment type="caution">
    <text evidence="1">The sequence shown here is derived from an EMBL/GenBank/DDBJ whole genome shotgun (WGS) entry which is preliminary data.</text>
</comment>
<accession>A0A437P9M8</accession>
<organism evidence="1 2">
    <name type="scientific">Streptomyces antnestii</name>
    <dbReference type="NCBI Taxonomy" id="2494256"/>
    <lineage>
        <taxon>Bacteria</taxon>
        <taxon>Bacillati</taxon>
        <taxon>Actinomycetota</taxon>
        <taxon>Actinomycetes</taxon>
        <taxon>Kitasatosporales</taxon>
        <taxon>Streptomycetaceae</taxon>
        <taxon>Streptomyces</taxon>
    </lineage>
</organism>
<evidence type="ECO:0000313" key="2">
    <source>
        <dbReference type="Proteomes" id="UP000283128"/>
    </source>
</evidence>
<name>A0A437P9M8_9ACTN</name>
<dbReference type="Pfam" id="PF20159">
    <property type="entry name" value="YidB"/>
    <property type="match status" value="1"/>
</dbReference>
<evidence type="ECO:0000313" key="1">
    <source>
        <dbReference type="EMBL" id="RVU18974.1"/>
    </source>
</evidence>
<dbReference type="InterPro" id="IPR045372">
    <property type="entry name" value="YidB"/>
</dbReference>
<dbReference type="RefSeq" id="WP_127831724.1">
    <property type="nucleotide sequence ID" value="NZ_RZYA01000019.1"/>
</dbReference>
<dbReference type="Gene3D" id="1.10.10.690">
    <property type="entry name" value="YidB-like"/>
    <property type="match status" value="1"/>
</dbReference>
<protein>
    <submittedName>
        <fullName evidence="1">DUF937 domain-containing protein</fullName>
    </submittedName>
</protein>
<dbReference type="SUPFAM" id="SSF140804">
    <property type="entry name" value="YidB-like"/>
    <property type="match status" value="1"/>
</dbReference>
<reference evidence="1 2" key="1">
    <citation type="submission" date="2019-01" db="EMBL/GenBank/DDBJ databases">
        <title>Genome sequences of Streptomyces and Rhizobium isolates collected from root and soil.</title>
        <authorList>
            <person name="Chhettri S."/>
            <person name="Sevigny J.L."/>
            <person name="Sen A."/>
            <person name="Ennis N."/>
            <person name="Tisa L."/>
        </authorList>
    </citation>
    <scope>NUCLEOTIDE SEQUENCE [LARGE SCALE GENOMIC DNA]</scope>
    <source>
        <strain evidence="1 2">San01</strain>
    </source>
</reference>
<dbReference type="OrthoDB" id="9795283at2"/>
<dbReference type="EMBL" id="RZYA01000019">
    <property type="protein sequence ID" value="RVU18974.1"/>
    <property type="molecule type" value="Genomic_DNA"/>
</dbReference>
<gene>
    <name evidence="1" type="ORF">EOT10_31215</name>
</gene>
<dbReference type="InterPro" id="IPR027405">
    <property type="entry name" value="YidB-like"/>
</dbReference>
<proteinExistence type="predicted"/>
<sequence length="131" mass="13247">MADNDLGRLLGSLLGRGTSSGSANMLSALLDGAGSDAGNPLEGLLNQLHDGGLGPKVDSWVGTGENENVSGAEIARALPTGLLASAARTCDLSEIDAADQIAETLPEAVDKLTPEGKIPQGSLEELIAKQL</sequence>
<dbReference type="AlphaFoldDB" id="A0A437P9M8"/>
<keyword evidence="2" id="KW-1185">Reference proteome</keyword>